<feature type="chain" id="PRO_5038069919" evidence="2">
    <location>
        <begin position="22"/>
        <end position="192"/>
    </location>
</feature>
<dbReference type="GO" id="GO:0043025">
    <property type="term" value="C:neuronal cell body"/>
    <property type="evidence" value="ECO:0007669"/>
    <property type="project" value="TreeGrafter"/>
</dbReference>
<dbReference type="GO" id="GO:0042048">
    <property type="term" value="P:olfactory behavior"/>
    <property type="evidence" value="ECO:0007669"/>
    <property type="project" value="TreeGrafter"/>
</dbReference>
<dbReference type="GO" id="GO:0030424">
    <property type="term" value="C:axon"/>
    <property type="evidence" value="ECO:0007669"/>
    <property type="project" value="TreeGrafter"/>
</dbReference>
<dbReference type="InterPro" id="IPR010558">
    <property type="entry name" value="Ly-6-related"/>
</dbReference>
<feature type="signal peptide" evidence="2">
    <location>
        <begin position="1"/>
        <end position="21"/>
    </location>
</feature>
<dbReference type="PANTHER" id="PTHR34722:SF8">
    <property type="entry name" value="HOMOLOG OF ODR-2 (TWO)"/>
    <property type="match status" value="1"/>
</dbReference>
<dbReference type="GO" id="GO:1990834">
    <property type="term" value="P:response to odorant"/>
    <property type="evidence" value="ECO:0007669"/>
    <property type="project" value="TreeGrafter"/>
</dbReference>
<evidence type="ECO:0000313" key="4">
    <source>
        <dbReference type="WBParaSite" id="PSAMB.scaffold14067size2017.g35835.t1"/>
    </source>
</evidence>
<dbReference type="AlphaFoldDB" id="A0A914V013"/>
<accession>A0A914V013</accession>
<feature type="transmembrane region" description="Helical" evidence="1">
    <location>
        <begin position="171"/>
        <end position="188"/>
    </location>
</feature>
<protein>
    <submittedName>
        <fullName evidence="4">Uncharacterized protein</fullName>
    </submittedName>
</protein>
<dbReference type="Pfam" id="PF06579">
    <property type="entry name" value="Ly-6_related"/>
    <property type="match status" value="1"/>
</dbReference>
<keyword evidence="1" id="KW-1133">Transmembrane helix</keyword>
<evidence type="ECO:0000256" key="1">
    <source>
        <dbReference type="SAM" id="Phobius"/>
    </source>
</evidence>
<dbReference type="WBParaSite" id="PSAMB.scaffold14067size2017.g35835.t1">
    <property type="protein sequence ID" value="PSAMB.scaffold14067size2017.g35835.t1"/>
    <property type="gene ID" value="PSAMB.scaffold14067size2017.g35835"/>
</dbReference>
<keyword evidence="1" id="KW-0472">Membrane</keyword>
<dbReference type="Proteomes" id="UP000887566">
    <property type="component" value="Unplaced"/>
</dbReference>
<keyword evidence="3" id="KW-1185">Reference proteome</keyword>
<keyword evidence="2" id="KW-0732">Signal</keyword>
<organism evidence="3 4">
    <name type="scientific">Plectus sambesii</name>
    <dbReference type="NCBI Taxonomy" id="2011161"/>
    <lineage>
        <taxon>Eukaryota</taxon>
        <taxon>Metazoa</taxon>
        <taxon>Ecdysozoa</taxon>
        <taxon>Nematoda</taxon>
        <taxon>Chromadorea</taxon>
        <taxon>Plectida</taxon>
        <taxon>Plectina</taxon>
        <taxon>Plectoidea</taxon>
        <taxon>Plectidae</taxon>
        <taxon>Plectus</taxon>
    </lineage>
</organism>
<evidence type="ECO:0000313" key="3">
    <source>
        <dbReference type="Proteomes" id="UP000887566"/>
    </source>
</evidence>
<evidence type="ECO:0000256" key="2">
    <source>
        <dbReference type="SAM" id="SignalP"/>
    </source>
</evidence>
<reference evidence="4" key="1">
    <citation type="submission" date="2022-11" db="UniProtKB">
        <authorList>
            <consortium name="WormBaseParasite"/>
        </authorList>
    </citation>
    <scope>IDENTIFICATION</scope>
</reference>
<dbReference type="PANTHER" id="PTHR34722">
    <property type="entry name" value="HOMOLOG OF ODR-2 (TWO)-RELATED"/>
    <property type="match status" value="1"/>
</dbReference>
<sequence length="192" mass="22021">MSPHRLLLVLWLFVFDRLQCAAYIRSNRCYSCMSMVYKSLFEDPTANMGRYFIEPRNFTDQCNEPNNAHHLGFVQCRTICLTLTQDFVVMGKKTGRKMVIRGCSSSINRFGFFNRTLELFDRYDICRDIKASDLFRYETDSSQTINVCSCLGDRCNGGSVNSGRTLAAQKTLLLLVIAFASLLFSASFEQFR</sequence>
<keyword evidence="1" id="KW-0812">Transmembrane</keyword>
<proteinExistence type="predicted"/>
<name>A0A914V013_9BILA</name>